<reference evidence="1 2" key="1">
    <citation type="journal article" date="2018" name="Proc. R. Soc. B">
        <title>A non-coding region near Follistatin controls head colour polymorphism in the Gouldian finch.</title>
        <authorList>
            <person name="Toomey M.B."/>
            <person name="Marques C.I."/>
            <person name="Andrade P."/>
            <person name="Araujo P.M."/>
            <person name="Sabatino S."/>
            <person name="Gazda M.A."/>
            <person name="Afonso S."/>
            <person name="Lopes R.J."/>
            <person name="Corbo J.C."/>
            <person name="Carneiro M."/>
        </authorList>
    </citation>
    <scope>NUCLEOTIDE SEQUENCE [LARGE SCALE GENOMIC DNA]</scope>
    <source>
        <strain evidence="1">Red01</strain>
        <tissue evidence="1">Muscle</tissue>
    </source>
</reference>
<sequence>MGAEGIWGPPHPPNVPRSQKLKLPWTLQVREGIWGSSDPPKCALFPGARAPEGAGGIWGPPDPPDVPCSQEPELQRALELALCPCCQMPELVWVLLVQEVFWGPATPQMCRYQDPELQRGFWGPPDPPMCPIPRSWSCRRSGNGH</sequence>
<organism evidence="1 2">
    <name type="scientific">Chloebia gouldiae</name>
    <name type="common">Gouldian finch</name>
    <name type="synonym">Erythrura gouldiae</name>
    <dbReference type="NCBI Taxonomy" id="44316"/>
    <lineage>
        <taxon>Eukaryota</taxon>
        <taxon>Metazoa</taxon>
        <taxon>Chordata</taxon>
        <taxon>Craniata</taxon>
        <taxon>Vertebrata</taxon>
        <taxon>Euteleostomi</taxon>
        <taxon>Archelosauria</taxon>
        <taxon>Archosauria</taxon>
        <taxon>Dinosauria</taxon>
        <taxon>Saurischia</taxon>
        <taxon>Theropoda</taxon>
        <taxon>Coelurosauria</taxon>
        <taxon>Aves</taxon>
        <taxon>Neognathae</taxon>
        <taxon>Neoaves</taxon>
        <taxon>Telluraves</taxon>
        <taxon>Australaves</taxon>
        <taxon>Passeriformes</taxon>
        <taxon>Passeroidea</taxon>
        <taxon>Passeridae</taxon>
        <taxon>Chloebia</taxon>
    </lineage>
</organism>
<comment type="caution">
    <text evidence="1">The sequence shown here is derived from an EMBL/GenBank/DDBJ whole genome shotgun (WGS) entry which is preliminary data.</text>
</comment>
<dbReference type="Proteomes" id="UP000276834">
    <property type="component" value="Unassembled WGS sequence"/>
</dbReference>
<gene>
    <name evidence="1" type="ORF">DV515_00019305</name>
</gene>
<evidence type="ECO:0000313" key="2">
    <source>
        <dbReference type="Proteomes" id="UP000276834"/>
    </source>
</evidence>
<dbReference type="EMBL" id="QUSF01007432">
    <property type="protein sequence ID" value="RLV62450.1"/>
    <property type="molecule type" value="Genomic_DNA"/>
</dbReference>
<proteinExistence type="predicted"/>
<keyword evidence="2" id="KW-1185">Reference proteome</keyword>
<evidence type="ECO:0000313" key="1">
    <source>
        <dbReference type="EMBL" id="RLV62450.1"/>
    </source>
</evidence>
<dbReference type="AlphaFoldDB" id="A0A3L8Q542"/>
<accession>A0A3L8Q542</accession>
<protein>
    <submittedName>
        <fullName evidence="1">Uncharacterized protein</fullName>
    </submittedName>
</protein>
<name>A0A3L8Q542_CHLGU</name>